<comment type="caution">
    <text evidence="1">The sequence shown here is derived from an EMBL/GenBank/DDBJ whole genome shotgun (WGS) entry which is preliminary data.</text>
</comment>
<dbReference type="AlphaFoldDB" id="A0A4U7BPF2"/>
<dbReference type="RefSeq" id="WP_137620014.1">
    <property type="nucleotide sequence ID" value="NZ_NXLZ01000001.1"/>
</dbReference>
<keyword evidence="2" id="KW-1185">Reference proteome</keyword>
<proteinExistence type="predicted"/>
<accession>A0A4U7BPF2</accession>
<dbReference type="Proteomes" id="UP000308838">
    <property type="component" value="Unassembled WGS sequence"/>
</dbReference>
<evidence type="ECO:0000313" key="1">
    <source>
        <dbReference type="EMBL" id="TKX32155.1"/>
    </source>
</evidence>
<protein>
    <submittedName>
        <fullName evidence="1">Uncharacterized protein</fullName>
    </submittedName>
</protein>
<name>A0A4U7BPF2_9BACT</name>
<sequence>MEVIVNKHLIRFFEENHLFSCVNGIRFKEGEKVCIPNEGYMEEYSSFNCGNILCQIGSFSY</sequence>
<dbReference type="EMBL" id="NXLZ01000001">
    <property type="protein sequence ID" value="TKX32155.1"/>
    <property type="molecule type" value="Genomic_DNA"/>
</dbReference>
<gene>
    <name evidence="1" type="ORF">CQA69_01195</name>
</gene>
<reference evidence="1 2" key="1">
    <citation type="submission" date="2018-05" db="EMBL/GenBank/DDBJ databases">
        <title>Novel Campyloabacter and Helicobacter Species and Strains.</title>
        <authorList>
            <person name="Mannion A.J."/>
            <person name="Shen Z."/>
            <person name="Fox J.G."/>
        </authorList>
    </citation>
    <scope>NUCLEOTIDE SEQUENCE [LARGE SCALE GENOMIC DNA]</scope>
    <source>
        <strain evidence="2">MIT17-664</strain>
    </source>
</reference>
<evidence type="ECO:0000313" key="2">
    <source>
        <dbReference type="Proteomes" id="UP000308838"/>
    </source>
</evidence>
<organism evidence="1 2">
    <name type="scientific">Campylobacter estrildidarum</name>
    <dbReference type="NCBI Taxonomy" id="2510189"/>
    <lineage>
        <taxon>Bacteria</taxon>
        <taxon>Pseudomonadati</taxon>
        <taxon>Campylobacterota</taxon>
        <taxon>Epsilonproteobacteria</taxon>
        <taxon>Campylobacterales</taxon>
        <taxon>Campylobacteraceae</taxon>
        <taxon>Campylobacter</taxon>
    </lineage>
</organism>